<feature type="compositionally biased region" description="Polar residues" evidence="2">
    <location>
        <begin position="71"/>
        <end position="83"/>
    </location>
</feature>
<evidence type="ECO:0000259" key="3">
    <source>
        <dbReference type="Pfam" id="PF07859"/>
    </source>
</evidence>
<dbReference type="Proteomes" id="UP001365542">
    <property type="component" value="Unassembled WGS sequence"/>
</dbReference>
<comment type="caution">
    <text evidence="4">The sequence shown here is derived from an EMBL/GenBank/DDBJ whole genome shotgun (WGS) entry which is preliminary data.</text>
</comment>
<dbReference type="Pfam" id="PF07859">
    <property type="entry name" value="Abhydrolase_3"/>
    <property type="match status" value="1"/>
</dbReference>
<keyword evidence="1" id="KW-0378">Hydrolase</keyword>
<feature type="domain" description="Alpha/beta hydrolase fold-3" evidence="3">
    <location>
        <begin position="286"/>
        <end position="525"/>
    </location>
</feature>
<dbReference type="InterPro" id="IPR029058">
    <property type="entry name" value="AB_hydrolase_fold"/>
</dbReference>
<evidence type="ECO:0000256" key="2">
    <source>
        <dbReference type="SAM" id="MobiDB-lite"/>
    </source>
</evidence>
<accession>A0AAV9XN58</accession>
<dbReference type="GO" id="GO:0016787">
    <property type="term" value="F:hydrolase activity"/>
    <property type="evidence" value="ECO:0007669"/>
    <property type="project" value="UniProtKB-KW"/>
</dbReference>
<name>A0AAV9XN58_9PEZI</name>
<protein>
    <recommendedName>
        <fullName evidence="3">Alpha/beta hydrolase fold-3 domain-containing protein</fullName>
    </recommendedName>
</protein>
<gene>
    <name evidence="4" type="ORF">TWF694_000290</name>
</gene>
<dbReference type="EMBL" id="JAVHJO010000001">
    <property type="protein sequence ID" value="KAK6543545.1"/>
    <property type="molecule type" value="Genomic_DNA"/>
</dbReference>
<keyword evidence="5" id="KW-1185">Reference proteome</keyword>
<dbReference type="PANTHER" id="PTHR48081">
    <property type="entry name" value="AB HYDROLASE SUPERFAMILY PROTEIN C4A8.06C"/>
    <property type="match status" value="1"/>
</dbReference>
<evidence type="ECO:0000313" key="5">
    <source>
        <dbReference type="Proteomes" id="UP001365542"/>
    </source>
</evidence>
<dbReference type="PANTHER" id="PTHR48081:SF25">
    <property type="entry name" value="PUTATIVE (AFU_ORTHOLOGUE AFUA_3G11560)-RELATED"/>
    <property type="match status" value="1"/>
</dbReference>
<dbReference type="AlphaFoldDB" id="A0AAV9XN58"/>
<dbReference type="InterPro" id="IPR050300">
    <property type="entry name" value="GDXG_lipolytic_enzyme"/>
</dbReference>
<feature type="region of interest" description="Disordered" evidence="2">
    <location>
        <begin position="56"/>
        <end position="117"/>
    </location>
</feature>
<feature type="compositionally biased region" description="Basic residues" evidence="2">
    <location>
        <begin position="56"/>
        <end position="69"/>
    </location>
</feature>
<sequence>MAFQPALLPKEDALSLNSETSKPSAADVSAHGIPNQKQKGKLRLHTFRLPALGLKRKVKGAHHRHHHHSTVPFQSDGATSPQRPLSGALVKTSKPPSKPSVNKREKNPKLEEPDRPIATDNPSIFACFMDASPSALVKLLVPRLPLMGKTVAWHALGLSTTSPYWDLKTELVIAMMRSLVALPKPGPISKAQHISLKDPGIKGRMWISKVPIPAPAGQETRQYVIDAIDSLIEGDKFDWAKPELSDISGEWTGYRAGVAKDAPQLDISEEEKYKKMMEEVTSPVTVYYIHGGAMYLMDPATHRPSVTRLAKGTQGRAFSLRYRLAPQNPFPAALIDAFLGYLYLLYPPPGALHDPVDPKNIVICGDSAGGNLAASLIALILTLRQMYPDGITHNGTKVDLPLPAGVGLNSPWADITHSFPSVVTNKDFDYIPSPIIYPPSGPEYPKCPIWPTDPPRKMIYVEDRFLLHPLVNPVAFKNWEGAPPVLIMAGQEVLADECKFLAKNMESKGVTVRYEEYQAMPHCFALVIDWLPVTAKCFGSWCGFIKDVVEGKEVGSKATRTLAKSLKEEDLKIGELIGFSFEEVLERMKASVEQGNEFHKMPSALVTAKL</sequence>
<reference evidence="4 5" key="1">
    <citation type="submission" date="2019-10" db="EMBL/GenBank/DDBJ databases">
        <authorList>
            <person name="Palmer J.M."/>
        </authorList>
    </citation>
    <scope>NUCLEOTIDE SEQUENCE [LARGE SCALE GENOMIC DNA]</scope>
    <source>
        <strain evidence="4 5">TWF694</strain>
    </source>
</reference>
<evidence type="ECO:0000313" key="4">
    <source>
        <dbReference type="EMBL" id="KAK6543545.1"/>
    </source>
</evidence>
<organism evidence="4 5">
    <name type="scientific">Orbilia ellipsospora</name>
    <dbReference type="NCBI Taxonomy" id="2528407"/>
    <lineage>
        <taxon>Eukaryota</taxon>
        <taxon>Fungi</taxon>
        <taxon>Dikarya</taxon>
        <taxon>Ascomycota</taxon>
        <taxon>Pezizomycotina</taxon>
        <taxon>Orbiliomycetes</taxon>
        <taxon>Orbiliales</taxon>
        <taxon>Orbiliaceae</taxon>
        <taxon>Orbilia</taxon>
    </lineage>
</organism>
<feature type="compositionally biased region" description="Basic and acidic residues" evidence="2">
    <location>
        <begin position="102"/>
        <end position="117"/>
    </location>
</feature>
<feature type="region of interest" description="Disordered" evidence="2">
    <location>
        <begin position="1"/>
        <end position="44"/>
    </location>
</feature>
<dbReference type="Gene3D" id="3.40.50.1820">
    <property type="entry name" value="alpha/beta hydrolase"/>
    <property type="match status" value="1"/>
</dbReference>
<proteinExistence type="predicted"/>
<dbReference type="InterPro" id="IPR013094">
    <property type="entry name" value="AB_hydrolase_3"/>
</dbReference>
<evidence type="ECO:0000256" key="1">
    <source>
        <dbReference type="ARBA" id="ARBA00022801"/>
    </source>
</evidence>
<dbReference type="SUPFAM" id="SSF53474">
    <property type="entry name" value="alpha/beta-Hydrolases"/>
    <property type="match status" value="1"/>
</dbReference>